<dbReference type="InterPro" id="IPR001841">
    <property type="entry name" value="Znf_RING"/>
</dbReference>
<evidence type="ECO:0000313" key="5">
    <source>
        <dbReference type="EMBL" id="CAL8123248.1"/>
    </source>
</evidence>
<comment type="caution">
    <text evidence="5">The sequence shown here is derived from an EMBL/GenBank/DDBJ whole genome shotgun (WGS) entry which is preliminary data.</text>
</comment>
<keyword evidence="6" id="KW-1185">Reference proteome</keyword>
<sequence>MYKCIQNFLVVEQIEYAELESLTNVYRRRGLIHAFPAARGQLLPNEIINLDPPVVVEDHVVALDQPPIVDVAEVVVLDQPPIVDAAEVVVLDQPQIPDAAEVVEVRDVLVRPRTSRQRLQSVRAKISRILETHFKCPICMEPFRNSIMLVCQHSLCDDCWGGIRGAERSSRTWRCPICRHPATSLPSDFNPRAGRYNSCRPSPFQQACDDLQALIRQQRQ</sequence>
<evidence type="ECO:0000259" key="4">
    <source>
        <dbReference type="PROSITE" id="PS50089"/>
    </source>
</evidence>
<keyword evidence="1 3" id="KW-0863">Zinc-finger</keyword>
<name>A0ABP1RDX7_9HEXA</name>
<keyword evidence="1 3" id="KW-0479">Metal-binding</keyword>
<evidence type="ECO:0000256" key="3">
    <source>
        <dbReference type="PROSITE-ProRule" id="PRU00175"/>
    </source>
</evidence>
<evidence type="ECO:0000256" key="1">
    <source>
        <dbReference type="ARBA" id="ARBA00022771"/>
    </source>
</evidence>
<dbReference type="PROSITE" id="PS50089">
    <property type="entry name" value="ZF_RING_2"/>
    <property type="match status" value="1"/>
</dbReference>
<accession>A0ABP1RDX7</accession>
<dbReference type="EMBL" id="CAXLJM020000068">
    <property type="protein sequence ID" value="CAL8123248.1"/>
    <property type="molecule type" value="Genomic_DNA"/>
</dbReference>
<dbReference type="SUPFAM" id="SSF57850">
    <property type="entry name" value="RING/U-box"/>
    <property type="match status" value="1"/>
</dbReference>
<evidence type="ECO:0000256" key="2">
    <source>
        <dbReference type="ARBA" id="ARBA00022833"/>
    </source>
</evidence>
<evidence type="ECO:0000313" key="6">
    <source>
        <dbReference type="Proteomes" id="UP001642540"/>
    </source>
</evidence>
<gene>
    <name evidence="5" type="ORF">ODALV1_LOCUS20140</name>
</gene>
<proteinExistence type="predicted"/>
<dbReference type="Pfam" id="PF13920">
    <property type="entry name" value="zf-C3HC4_3"/>
    <property type="match status" value="1"/>
</dbReference>
<dbReference type="Gene3D" id="3.30.40.10">
    <property type="entry name" value="Zinc/RING finger domain, C3HC4 (zinc finger)"/>
    <property type="match status" value="1"/>
</dbReference>
<protein>
    <recommendedName>
        <fullName evidence="4">RING-type domain-containing protein</fullName>
    </recommendedName>
</protein>
<keyword evidence="2" id="KW-0862">Zinc</keyword>
<dbReference type="SMART" id="SM00184">
    <property type="entry name" value="RING"/>
    <property type="match status" value="1"/>
</dbReference>
<organism evidence="5 6">
    <name type="scientific">Orchesella dallaii</name>
    <dbReference type="NCBI Taxonomy" id="48710"/>
    <lineage>
        <taxon>Eukaryota</taxon>
        <taxon>Metazoa</taxon>
        <taxon>Ecdysozoa</taxon>
        <taxon>Arthropoda</taxon>
        <taxon>Hexapoda</taxon>
        <taxon>Collembola</taxon>
        <taxon>Entomobryomorpha</taxon>
        <taxon>Entomobryoidea</taxon>
        <taxon>Orchesellidae</taxon>
        <taxon>Orchesellinae</taxon>
        <taxon>Orchesella</taxon>
    </lineage>
</organism>
<feature type="domain" description="RING-type" evidence="4">
    <location>
        <begin position="136"/>
        <end position="179"/>
    </location>
</feature>
<dbReference type="Proteomes" id="UP001642540">
    <property type="component" value="Unassembled WGS sequence"/>
</dbReference>
<reference evidence="5 6" key="1">
    <citation type="submission" date="2024-08" db="EMBL/GenBank/DDBJ databases">
        <authorList>
            <person name="Cucini C."/>
            <person name="Frati F."/>
        </authorList>
    </citation>
    <scope>NUCLEOTIDE SEQUENCE [LARGE SCALE GENOMIC DNA]</scope>
</reference>
<dbReference type="InterPro" id="IPR013083">
    <property type="entry name" value="Znf_RING/FYVE/PHD"/>
</dbReference>